<keyword evidence="3" id="KW-1185">Reference proteome</keyword>
<dbReference type="OrthoDB" id="9779903at2"/>
<feature type="transmembrane region" description="Helical" evidence="1">
    <location>
        <begin position="21"/>
        <end position="38"/>
    </location>
</feature>
<evidence type="ECO:0000313" key="2">
    <source>
        <dbReference type="EMBL" id="AZI59243.1"/>
    </source>
</evidence>
<dbReference type="Proteomes" id="UP000268084">
    <property type="component" value="Chromosome"/>
</dbReference>
<reference evidence="2 3" key="2">
    <citation type="submission" date="2018-12" db="EMBL/GenBank/DDBJ databases">
        <title>Nakamurella antarcticus sp. nov., isolated from Antarctica South Shetland Islands soil.</title>
        <authorList>
            <person name="Peng F."/>
        </authorList>
    </citation>
    <scope>NUCLEOTIDE SEQUENCE [LARGE SCALE GENOMIC DNA]</scope>
    <source>
        <strain evidence="2 3">S14-144</strain>
    </source>
</reference>
<keyword evidence="1" id="KW-1133">Transmembrane helix</keyword>
<dbReference type="AlphaFoldDB" id="A0A3G8ZPP5"/>
<proteinExistence type="predicted"/>
<sequence>MKTYPSPARSPLQKWADHWNGPIFVALGTIWLAITPLTDGAKTIRWVIGVLQVALGATMWIMAWRHKSED</sequence>
<dbReference type="RefSeq" id="WP_124800147.1">
    <property type="nucleotide sequence ID" value="NZ_CP034170.1"/>
</dbReference>
<gene>
    <name evidence="2" type="ORF">EH165_14940</name>
</gene>
<reference evidence="2 3" key="1">
    <citation type="submission" date="2018-11" db="EMBL/GenBank/DDBJ databases">
        <authorList>
            <person name="Da X."/>
        </authorList>
    </citation>
    <scope>NUCLEOTIDE SEQUENCE [LARGE SCALE GENOMIC DNA]</scope>
    <source>
        <strain evidence="2 3">S14-144</strain>
    </source>
</reference>
<protein>
    <submittedName>
        <fullName evidence="2">Uncharacterized protein</fullName>
    </submittedName>
</protein>
<keyword evidence="1" id="KW-0472">Membrane</keyword>
<dbReference type="EMBL" id="CP034170">
    <property type="protein sequence ID" value="AZI59243.1"/>
    <property type="molecule type" value="Genomic_DNA"/>
</dbReference>
<evidence type="ECO:0000256" key="1">
    <source>
        <dbReference type="SAM" id="Phobius"/>
    </source>
</evidence>
<keyword evidence="1" id="KW-0812">Transmembrane</keyword>
<evidence type="ECO:0000313" key="3">
    <source>
        <dbReference type="Proteomes" id="UP000268084"/>
    </source>
</evidence>
<dbReference type="KEGG" id="nak:EH165_14940"/>
<accession>A0A3G8ZPP5</accession>
<name>A0A3G8ZPP5_9ACTN</name>
<feature type="transmembrane region" description="Helical" evidence="1">
    <location>
        <begin position="44"/>
        <end position="64"/>
    </location>
</feature>
<organism evidence="2 3">
    <name type="scientific">Nakamurella antarctica</name>
    <dbReference type="NCBI Taxonomy" id="1902245"/>
    <lineage>
        <taxon>Bacteria</taxon>
        <taxon>Bacillati</taxon>
        <taxon>Actinomycetota</taxon>
        <taxon>Actinomycetes</taxon>
        <taxon>Nakamurellales</taxon>
        <taxon>Nakamurellaceae</taxon>
        <taxon>Nakamurella</taxon>
    </lineage>
</organism>